<dbReference type="PANTHER" id="PTHR38457:SF1">
    <property type="entry name" value="REGULATOR ABRB-RELATED"/>
    <property type="match status" value="1"/>
</dbReference>
<dbReference type="InterPro" id="IPR017516">
    <property type="entry name" value="AbrB_dup"/>
</dbReference>
<keyword evidence="1" id="KW-0472">Membrane</keyword>
<dbReference type="Pfam" id="PF05145">
    <property type="entry name" value="AbrB"/>
    <property type="match status" value="1"/>
</dbReference>
<evidence type="ECO:0000313" key="2">
    <source>
        <dbReference type="EMBL" id="MET3662955.1"/>
    </source>
</evidence>
<dbReference type="PIRSF" id="PIRSF038991">
    <property type="entry name" value="Protein_AbrB"/>
    <property type="match status" value="1"/>
</dbReference>
<feature type="transmembrane region" description="Helical" evidence="1">
    <location>
        <begin position="131"/>
        <end position="151"/>
    </location>
</feature>
<dbReference type="RefSeq" id="WP_354152792.1">
    <property type="nucleotide sequence ID" value="NZ_JBEPMN010000017.1"/>
</dbReference>
<dbReference type="PANTHER" id="PTHR38457">
    <property type="entry name" value="REGULATOR ABRB-RELATED"/>
    <property type="match status" value="1"/>
</dbReference>
<keyword evidence="1" id="KW-0812">Transmembrane</keyword>
<proteinExistence type="predicted"/>
<sequence>MILVAAVLAGVGASSIGMPLAWVMGPLLVAAFASIAGEKIFAPNSGRKLGQLIVGSSVGLSLSAETPALIAEWFLLILVTPIVAVLVCALLSVPFGRIARLDRATAYFSLTPGGLAEMARTGESEGANTEAVALSQTIRVAIIVMCLPWLLLTIGHDGGLSGPGDRAVLDWPSLAVVFAAAAALALLVRKLKANNSWMIGGLLGGGILAASGLVEGRVPYLLFAAGQIMIGISIGVRFKRDALMALPRVAFASTLFVPVVTTILIVYAGICAWFTGIDLSTMALAASPGGLAEMALTAQALHLNVALVTTFHLLRSFTVNAWSLQFYRLFQRIGFFSAVERMFGWNRAR</sequence>
<dbReference type="Proteomes" id="UP001549143">
    <property type="component" value="Unassembled WGS sequence"/>
</dbReference>
<gene>
    <name evidence="2" type="ORF">ABID44_003308</name>
</gene>
<accession>A0ABV2KPE9</accession>
<comment type="caution">
    <text evidence="2">The sequence shown here is derived from an EMBL/GenBank/DDBJ whole genome shotgun (WGS) entry which is preliminary data.</text>
</comment>
<reference evidence="2 3" key="1">
    <citation type="submission" date="2024-06" db="EMBL/GenBank/DDBJ databases">
        <title>Genomic Encyclopedia of Type Strains, Phase IV (KMG-IV): sequencing the most valuable type-strain genomes for metagenomic binning, comparative biology and taxonomic classification.</title>
        <authorList>
            <person name="Goeker M."/>
        </authorList>
    </citation>
    <scope>NUCLEOTIDE SEQUENCE [LARGE SCALE GENOMIC DNA]</scope>
    <source>
        <strain evidence="2 3">DSM 19730</strain>
    </source>
</reference>
<dbReference type="NCBIfam" id="TIGR03082">
    <property type="entry name" value="Gneg_AbrB_dup"/>
    <property type="match status" value="2"/>
</dbReference>
<protein>
    <submittedName>
        <fullName evidence="2">Membrane AbrB-like protein</fullName>
    </submittedName>
</protein>
<keyword evidence="3" id="KW-1185">Reference proteome</keyword>
<feature type="transmembrane region" description="Helical" evidence="1">
    <location>
        <begin position="195"/>
        <end position="214"/>
    </location>
</feature>
<evidence type="ECO:0000256" key="1">
    <source>
        <dbReference type="SAM" id="Phobius"/>
    </source>
</evidence>
<feature type="transmembrane region" description="Helical" evidence="1">
    <location>
        <begin position="73"/>
        <end position="93"/>
    </location>
</feature>
<dbReference type="InterPro" id="IPR007820">
    <property type="entry name" value="AbrB_fam"/>
</dbReference>
<feature type="transmembrane region" description="Helical" evidence="1">
    <location>
        <begin position="171"/>
        <end position="188"/>
    </location>
</feature>
<feature type="transmembrane region" description="Helical" evidence="1">
    <location>
        <begin position="250"/>
        <end position="275"/>
    </location>
</feature>
<organism evidence="2 3">
    <name type="scientific">Aquamicrobium ahrensii</name>
    <dbReference type="NCBI Taxonomy" id="469551"/>
    <lineage>
        <taxon>Bacteria</taxon>
        <taxon>Pseudomonadati</taxon>
        <taxon>Pseudomonadota</taxon>
        <taxon>Alphaproteobacteria</taxon>
        <taxon>Hyphomicrobiales</taxon>
        <taxon>Phyllobacteriaceae</taxon>
        <taxon>Aquamicrobium</taxon>
    </lineage>
</organism>
<feature type="transmembrane region" description="Helical" evidence="1">
    <location>
        <begin position="220"/>
        <end position="238"/>
    </location>
</feature>
<dbReference type="EMBL" id="JBEPMN010000017">
    <property type="protein sequence ID" value="MET3662955.1"/>
    <property type="molecule type" value="Genomic_DNA"/>
</dbReference>
<feature type="transmembrane region" description="Helical" evidence="1">
    <location>
        <begin position="295"/>
        <end position="314"/>
    </location>
</feature>
<keyword evidence="1" id="KW-1133">Transmembrane helix</keyword>
<name>A0ABV2KPE9_9HYPH</name>
<evidence type="ECO:0000313" key="3">
    <source>
        <dbReference type="Proteomes" id="UP001549143"/>
    </source>
</evidence>